<gene>
    <name evidence="1" type="ORF">BLE401_12230</name>
</gene>
<keyword evidence="2" id="KW-1185">Reference proteome</keyword>
<evidence type="ECO:0000313" key="2">
    <source>
        <dbReference type="Proteomes" id="UP000234271"/>
    </source>
</evidence>
<dbReference type="OrthoDB" id="9795228at2"/>
<dbReference type="Proteomes" id="UP000234271">
    <property type="component" value="Chromosome"/>
</dbReference>
<dbReference type="CDD" id="cd06530">
    <property type="entry name" value="S26_SPase_I"/>
    <property type="match status" value="1"/>
</dbReference>
<proteinExistence type="predicted"/>
<name>A0A2N9YG69_9GAMM</name>
<accession>A0A2N9YG69</accession>
<dbReference type="RefSeq" id="WP_062153169.1">
    <property type="nucleotide sequence ID" value="NZ_CP012373.2"/>
</dbReference>
<dbReference type="GO" id="GO:0006465">
    <property type="term" value="P:signal peptide processing"/>
    <property type="evidence" value="ECO:0007669"/>
    <property type="project" value="InterPro"/>
</dbReference>
<dbReference type="AlphaFoldDB" id="A0A2N9YG69"/>
<organism evidence="1 2">
    <name type="scientific">Beggiatoa leptomitoformis</name>
    <dbReference type="NCBI Taxonomy" id="288004"/>
    <lineage>
        <taxon>Bacteria</taxon>
        <taxon>Pseudomonadati</taxon>
        <taxon>Pseudomonadota</taxon>
        <taxon>Gammaproteobacteria</taxon>
        <taxon>Thiotrichales</taxon>
        <taxon>Thiotrichaceae</taxon>
        <taxon>Beggiatoa</taxon>
    </lineage>
</organism>
<reference evidence="2" key="1">
    <citation type="submission" date="2016-12" db="EMBL/GenBank/DDBJ databases">
        <title>Complete Genome Sequence of Beggiatoa leptomitiformis D-401.</title>
        <authorList>
            <person name="Fomenkov A."/>
            <person name="Vincze T."/>
            <person name="Grabovich M."/>
            <person name="Anton B.P."/>
            <person name="Dubinina G."/>
            <person name="Orlova M."/>
            <person name="Belousova E."/>
            <person name="Roberts R.J."/>
        </authorList>
    </citation>
    <scope>NUCLEOTIDE SEQUENCE [LARGE SCALE GENOMIC DNA]</scope>
    <source>
        <strain evidence="2">D-401</strain>
    </source>
</reference>
<dbReference type="GO" id="GO:0004252">
    <property type="term" value="F:serine-type endopeptidase activity"/>
    <property type="evidence" value="ECO:0007669"/>
    <property type="project" value="InterPro"/>
</dbReference>
<sequence length="145" mass="16766">MFEPVARPFWLTTTSHSMMPLMPPNSRIFIQPIAPALLRVGDIAVFIADNKLIAHRVLIIKTDVFLQSGDAMLSAHTISFSQLLGKVLQIETTDKIFVLSRKNWLQKIIARSSHFIIRLHPQYPRLSHYLHRFKFHCIRLIIKIA</sequence>
<dbReference type="InterPro" id="IPR019533">
    <property type="entry name" value="Peptidase_S26"/>
</dbReference>
<dbReference type="SUPFAM" id="SSF51306">
    <property type="entry name" value="LexA/Signal peptidase"/>
    <property type="match status" value="1"/>
</dbReference>
<dbReference type="KEGG" id="blep:AL038_12035"/>
<dbReference type="InterPro" id="IPR036286">
    <property type="entry name" value="LexA/Signal_pep-like_sf"/>
</dbReference>
<dbReference type="STRING" id="288004.AL038_12035"/>
<protein>
    <submittedName>
        <fullName evidence="1">Uncharacterized protein</fullName>
    </submittedName>
</protein>
<dbReference type="EMBL" id="CP018889">
    <property type="protein sequence ID" value="AUI69379.1"/>
    <property type="molecule type" value="Genomic_DNA"/>
</dbReference>
<evidence type="ECO:0000313" key="1">
    <source>
        <dbReference type="EMBL" id="AUI69379.1"/>
    </source>
</evidence>